<dbReference type="GO" id="GO:0016491">
    <property type="term" value="F:oxidoreductase activity"/>
    <property type="evidence" value="ECO:0007669"/>
    <property type="project" value="InterPro"/>
</dbReference>
<dbReference type="InterPro" id="IPR001853">
    <property type="entry name" value="DSBA-like_thioredoxin_dom"/>
</dbReference>
<dbReference type="AlphaFoldDB" id="A0A932CLN9"/>
<dbReference type="Pfam" id="PF01323">
    <property type="entry name" value="DSBA"/>
    <property type="match status" value="1"/>
</dbReference>
<dbReference type="Gene3D" id="3.40.30.10">
    <property type="entry name" value="Glutaredoxin"/>
    <property type="match status" value="1"/>
</dbReference>
<gene>
    <name evidence="2" type="ORF">HYY20_01150</name>
</gene>
<dbReference type="PANTHER" id="PTHR13887">
    <property type="entry name" value="GLUTATHIONE S-TRANSFERASE KAPPA"/>
    <property type="match status" value="1"/>
</dbReference>
<accession>A0A932CLN9</accession>
<proteinExistence type="predicted"/>
<dbReference type="InterPro" id="IPR036249">
    <property type="entry name" value="Thioredoxin-like_sf"/>
</dbReference>
<feature type="domain" description="DSBA-like thioredoxin" evidence="1">
    <location>
        <begin position="5"/>
        <end position="187"/>
    </location>
</feature>
<dbReference type="EMBL" id="JACPRF010000033">
    <property type="protein sequence ID" value="MBI2875469.1"/>
    <property type="molecule type" value="Genomic_DNA"/>
</dbReference>
<organism evidence="2 3">
    <name type="scientific">Tectimicrobiota bacterium</name>
    <dbReference type="NCBI Taxonomy" id="2528274"/>
    <lineage>
        <taxon>Bacteria</taxon>
        <taxon>Pseudomonadati</taxon>
        <taxon>Nitrospinota/Tectimicrobiota group</taxon>
        <taxon>Candidatus Tectimicrobiota</taxon>
    </lineage>
</organism>
<comment type="caution">
    <text evidence="2">The sequence shown here is derived from an EMBL/GenBank/DDBJ whole genome shotgun (WGS) entry which is preliminary data.</text>
</comment>
<dbReference type="SUPFAM" id="SSF52833">
    <property type="entry name" value="Thioredoxin-like"/>
    <property type="match status" value="1"/>
</dbReference>
<reference evidence="2" key="1">
    <citation type="submission" date="2020-07" db="EMBL/GenBank/DDBJ databases">
        <title>Huge and variable diversity of episymbiotic CPR bacteria and DPANN archaea in groundwater ecosystems.</title>
        <authorList>
            <person name="He C.Y."/>
            <person name="Keren R."/>
            <person name="Whittaker M."/>
            <person name="Farag I.F."/>
            <person name="Doudna J."/>
            <person name="Cate J.H.D."/>
            <person name="Banfield J.F."/>
        </authorList>
    </citation>
    <scope>NUCLEOTIDE SEQUENCE</scope>
    <source>
        <strain evidence="2">NC_groundwater_672_Ag_B-0.1um_62_36</strain>
    </source>
</reference>
<protein>
    <submittedName>
        <fullName evidence="2">DsbA family protein</fullName>
    </submittedName>
</protein>
<evidence type="ECO:0000313" key="2">
    <source>
        <dbReference type="EMBL" id="MBI2875469.1"/>
    </source>
</evidence>
<sequence>MAIVLKVYFDYASPLCYIGYRVMDRLEQEFPVKWCWKGLEIYPGGNQTWSDPRIQEQMKAKVQRVASEAGVEIKIPQRWTTSRLALEGAEYAKGEGKFPAYHRAIFEACFQQGRDIGKALILCEIAEEVGLDSEGLLNCLHSRRMANIIDRNRQDAWQEEATGFPALMLGSFPLIGAHPYETIKHHLERYLLVLSRQQGEKKQ</sequence>
<evidence type="ECO:0000259" key="1">
    <source>
        <dbReference type="Pfam" id="PF01323"/>
    </source>
</evidence>
<dbReference type="Proteomes" id="UP000769766">
    <property type="component" value="Unassembled WGS sequence"/>
</dbReference>
<name>A0A932CLN9_UNCTE</name>
<dbReference type="PANTHER" id="PTHR13887:SF41">
    <property type="entry name" value="THIOREDOXIN SUPERFAMILY PROTEIN"/>
    <property type="match status" value="1"/>
</dbReference>
<evidence type="ECO:0000313" key="3">
    <source>
        <dbReference type="Proteomes" id="UP000769766"/>
    </source>
</evidence>